<dbReference type="OrthoDB" id="4161186at2759"/>
<accession>A0A2V1DM02</accession>
<reference evidence="3 4" key="1">
    <citation type="journal article" date="2018" name="Sci. Rep.">
        <title>Comparative genomics provides insights into the lifestyle and reveals functional heterogeneity of dark septate endophytic fungi.</title>
        <authorList>
            <person name="Knapp D.G."/>
            <person name="Nemeth J.B."/>
            <person name="Barry K."/>
            <person name="Hainaut M."/>
            <person name="Henrissat B."/>
            <person name="Johnson J."/>
            <person name="Kuo A."/>
            <person name="Lim J.H.P."/>
            <person name="Lipzen A."/>
            <person name="Nolan M."/>
            <person name="Ohm R.A."/>
            <person name="Tamas L."/>
            <person name="Grigoriev I.V."/>
            <person name="Spatafora J.W."/>
            <person name="Nagy L.G."/>
            <person name="Kovacs G.M."/>
        </authorList>
    </citation>
    <scope>NUCLEOTIDE SEQUENCE [LARGE SCALE GENOMIC DNA]</scope>
    <source>
        <strain evidence="3 4">DSE2036</strain>
    </source>
</reference>
<dbReference type="STRING" id="97972.A0A2V1DM02"/>
<dbReference type="Pfam" id="PF20516">
    <property type="entry name" value="PDDEXK_12"/>
    <property type="match status" value="1"/>
</dbReference>
<gene>
    <name evidence="3" type="ORF">DM02DRAFT_680556</name>
</gene>
<feature type="domain" description="PD-(D/E)XK nuclease-like" evidence="2">
    <location>
        <begin position="200"/>
        <end position="452"/>
    </location>
</feature>
<evidence type="ECO:0000313" key="4">
    <source>
        <dbReference type="Proteomes" id="UP000244855"/>
    </source>
</evidence>
<proteinExistence type="predicted"/>
<protein>
    <recommendedName>
        <fullName evidence="2">PD-(D/E)XK nuclease-like domain-containing protein</fullName>
    </recommendedName>
</protein>
<evidence type="ECO:0000259" key="2">
    <source>
        <dbReference type="Pfam" id="PF20516"/>
    </source>
</evidence>
<dbReference type="AlphaFoldDB" id="A0A2V1DM02"/>
<dbReference type="EMBL" id="KZ805402">
    <property type="protein sequence ID" value="PVH98955.1"/>
    <property type="molecule type" value="Genomic_DNA"/>
</dbReference>
<feature type="region of interest" description="Disordered" evidence="1">
    <location>
        <begin position="84"/>
        <end position="106"/>
    </location>
</feature>
<evidence type="ECO:0000313" key="3">
    <source>
        <dbReference type="EMBL" id="PVH98955.1"/>
    </source>
</evidence>
<organism evidence="3 4">
    <name type="scientific">Periconia macrospinosa</name>
    <dbReference type="NCBI Taxonomy" id="97972"/>
    <lineage>
        <taxon>Eukaryota</taxon>
        <taxon>Fungi</taxon>
        <taxon>Dikarya</taxon>
        <taxon>Ascomycota</taxon>
        <taxon>Pezizomycotina</taxon>
        <taxon>Dothideomycetes</taxon>
        <taxon>Pleosporomycetidae</taxon>
        <taxon>Pleosporales</taxon>
        <taxon>Massarineae</taxon>
        <taxon>Periconiaceae</taxon>
        <taxon>Periconia</taxon>
    </lineage>
</organism>
<dbReference type="Proteomes" id="UP000244855">
    <property type="component" value="Unassembled WGS sequence"/>
</dbReference>
<feature type="region of interest" description="Disordered" evidence="1">
    <location>
        <begin position="30"/>
        <end position="53"/>
    </location>
</feature>
<sequence length="475" mass="53055">MLPTSTMQMSPSTLSAQDLPNRWIEDWLISTSDAPGSPNLPPSRLQSPETTFEPIPKRPFDISYFKKETRNPFKQCLEEGSVFMPTTPSRTKSIAPSDGLTSDQANTKNAANSKSLLANLAGTKPSIRLLTLVDALPSVPGKNLQALRTRLHNALQGGYIPLGLKDAIIKDTTADFQRSLLYYPIEDKAFDTKDMRTYEGNAILQETLKQVKKILQQANFCHSIGADGTEWQDDVIRPLLKIAIEIHGKDRWKLQNVQTKSINSAYLPTMAHPGNKKQLSHKTDFCFAHSSQHTEFRELYQQVRKAYARPLAHTTANTSSYYMLFSGIEVKVGGGDSNEAELQMCIWMAANLRKKMELAKITGKSLVPNCDENTEVSNTENVGGSNVETDVTKQPEFLVEPAVTIVGHWHMLYYAYPSNTEGDVVVVGPDIDFNLTTCTARDIFKLIALYGVILEHGYQLWGDCYKDIIQSLARF</sequence>
<name>A0A2V1DM02_9PLEO</name>
<dbReference type="InterPro" id="IPR046797">
    <property type="entry name" value="PDDEXK_12"/>
</dbReference>
<evidence type="ECO:0000256" key="1">
    <source>
        <dbReference type="SAM" id="MobiDB-lite"/>
    </source>
</evidence>
<keyword evidence="4" id="KW-1185">Reference proteome</keyword>